<dbReference type="KEGG" id="pcav:D3880_05370"/>
<evidence type="ECO:0000313" key="1">
    <source>
        <dbReference type="EMBL" id="AYC31847.1"/>
    </source>
</evidence>
<dbReference type="AlphaFoldDB" id="A0A385Z0U8"/>
<name>A0A385Z0U8_9PSED</name>
<dbReference type="Proteomes" id="UP000265560">
    <property type="component" value="Chromosome"/>
</dbReference>
<keyword evidence="2" id="KW-1185">Reference proteome</keyword>
<reference evidence="2" key="1">
    <citation type="submission" date="2018-09" db="EMBL/GenBank/DDBJ databases">
        <authorList>
            <person name="Zhu H."/>
        </authorList>
    </citation>
    <scope>NUCLEOTIDE SEQUENCE [LARGE SCALE GENOMIC DNA]</scope>
    <source>
        <strain evidence="2">K2W31S-8</strain>
    </source>
</reference>
<protein>
    <submittedName>
        <fullName evidence="1">DUF3509 domain-containing protein</fullName>
    </submittedName>
</protein>
<dbReference type="Pfam" id="PF12021">
    <property type="entry name" value="DUF3509"/>
    <property type="match status" value="1"/>
</dbReference>
<dbReference type="OrthoDB" id="6982745at2"/>
<dbReference type="EMBL" id="CP032419">
    <property type="protein sequence ID" value="AYC31847.1"/>
    <property type="molecule type" value="Genomic_DNA"/>
</dbReference>
<proteinExistence type="predicted"/>
<dbReference type="RefSeq" id="WP_119892470.1">
    <property type="nucleotide sequence ID" value="NZ_CP032419.1"/>
</dbReference>
<gene>
    <name evidence="1" type="ORF">D3880_05370</name>
</gene>
<accession>A0A385Z0U8</accession>
<dbReference type="InterPro" id="IPR021898">
    <property type="entry name" value="DUF3509"/>
</dbReference>
<sequence length="90" mass="10162">MDNPFQRLTAAFHRQYRVNFCVERPDGSIMLTLSNDRGLVAKRLISPAQRNDPQRLRLLIASVRFGIVAEHHPAPRKIRAATRAASAATR</sequence>
<organism evidence="1 2">
    <name type="scientific">Pseudomonas cavernae</name>
    <dbReference type="NCBI Taxonomy" id="2320867"/>
    <lineage>
        <taxon>Bacteria</taxon>
        <taxon>Pseudomonadati</taxon>
        <taxon>Pseudomonadota</taxon>
        <taxon>Gammaproteobacteria</taxon>
        <taxon>Pseudomonadales</taxon>
        <taxon>Pseudomonadaceae</taxon>
        <taxon>Pseudomonas</taxon>
    </lineage>
</organism>
<evidence type="ECO:0000313" key="2">
    <source>
        <dbReference type="Proteomes" id="UP000265560"/>
    </source>
</evidence>